<evidence type="ECO:0000313" key="9">
    <source>
        <dbReference type="Proteomes" id="UP000487350"/>
    </source>
</evidence>
<evidence type="ECO:0000256" key="2">
    <source>
        <dbReference type="ARBA" id="ARBA00009399"/>
    </source>
</evidence>
<evidence type="ECO:0000256" key="6">
    <source>
        <dbReference type="SAM" id="Phobius"/>
    </source>
</evidence>
<evidence type="ECO:0000256" key="4">
    <source>
        <dbReference type="ARBA" id="ARBA00022989"/>
    </source>
</evidence>
<keyword evidence="9" id="KW-1185">Reference proteome</keyword>
<evidence type="ECO:0000256" key="1">
    <source>
        <dbReference type="ARBA" id="ARBA00004141"/>
    </source>
</evidence>
<feature type="transmembrane region" description="Helical" evidence="6">
    <location>
        <begin position="475"/>
        <end position="494"/>
    </location>
</feature>
<name>A0A844BFE8_9BURK</name>
<feature type="transmembrane region" description="Helical" evidence="6">
    <location>
        <begin position="340"/>
        <end position="360"/>
    </location>
</feature>
<organism evidence="8 9">
    <name type="scientific">Caenimonas koreensis DSM 17982</name>
    <dbReference type="NCBI Taxonomy" id="1121255"/>
    <lineage>
        <taxon>Bacteria</taxon>
        <taxon>Pseudomonadati</taxon>
        <taxon>Pseudomonadota</taxon>
        <taxon>Betaproteobacteria</taxon>
        <taxon>Burkholderiales</taxon>
        <taxon>Comamonadaceae</taxon>
        <taxon>Caenimonas</taxon>
    </lineage>
</organism>
<dbReference type="Proteomes" id="UP000487350">
    <property type="component" value="Unassembled WGS sequence"/>
</dbReference>
<accession>A0A844BFE8</accession>
<feature type="transmembrane region" description="Helical" evidence="6">
    <location>
        <begin position="202"/>
        <end position="232"/>
    </location>
</feature>
<dbReference type="GO" id="GO:0000271">
    <property type="term" value="P:polysaccharide biosynthetic process"/>
    <property type="evidence" value="ECO:0007669"/>
    <property type="project" value="InterPro"/>
</dbReference>
<proteinExistence type="inferred from homology"/>
<feature type="transmembrane region" description="Helical" evidence="6">
    <location>
        <begin position="423"/>
        <end position="441"/>
    </location>
</feature>
<dbReference type="RefSeq" id="WP_153586490.1">
    <property type="nucleotide sequence ID" value="NZ_WJBU01000020.1"/>
</dbReference>
<feature type="transmembrane region" description="Helical" evidence="6">
    <location>
        <begin position="112"/>
        <end position="134"/>
    </location>
</feature>
<feature type="transmembrane region" description="Helical" evidence="6">
    <location>
        <begin position="244"/>
        <end position="263"/>
    </location>
</feature>
<keyword evidence="4 6" id="KW-1133">Transmembrane helix</keyword>
<feature type="domain" description="GtrA/DPMS transmembrane" evidence="7">
    <location>
        <begin position="18"/>
        <end position="135"/>
    </location>
</feature>
<dbReference type="AlphaFoldDB" id="A0A844BFE8"/>
<evidence type="ECO:0000256" key="5">
    <source>
        <dbReference type="ARBA" id="ARBA00023136"/>
    </source>
</evidence>
<dbReference type="PANTHER" id="PTHR38459:SF1">
    <property type="entry name" value="PROPHAGE BACTOPRENOL-LINKED GLUCOSE TRANSLOCASE HOMOLOG"/>
    <property type="match status" value="1"/>
</dbReference>
<feature type="transmembrane region" description="Helical" evidence="6">
    <location>
        <begin position="42"/>
        <end position="62"/>
    </location>
</feature>
<reference evidence="8 9" key="1">
    <citation type="submission" date="2019-11" db="EMBL/GenBank/DDBJ databases">
        <title>Caenimonas koreensis gen. nov., sp. nov., isolated from activated sludge.</title>
        <authorList>
            <person name="Seung H.R."/>
        </authorList>
    </citation>
    <scope>NUCLEOTIDE SEQUENCE [LARGE SCALE GENOMIC DNA]</scope>
    <source>
        <strain evidence="8 9">EMB320</strain>
    </source>
</reference>
<gene>
    <name evidence="8" type="ORF">GHT07_18040</name>
</gene>
<feature type="transmembrane region" description="Helical" evidence="6">
    <location>
        <begin position="82"/>
        <end position="100"/>
    </location>
</feature>
<comment type="caution">
    <text evidence="8">The sequence shown here is derived from an EMBL/GenBank/DDBJ whole genome shotgun (WGS) entry which is preliminary data.</text>
</comment>
<dbReference type="EMBL" id="WJBU01000020">
    <property type="protein sequence ID" value="MRD49181.1"/>
    <property type="molecule type" value="Genomic_DNA"/>
</dbReference>
<keyword evidence="5 6" id="KW-0472">Membrane</keyword>
<comment type="similarity">
    <text evidence="2">Belongs to the GtrA family.</text>
</comment>
<dbReference type="OrthoDB" id="1814621at2"/>
<keyword evidence="3 6" id="KW-0812">Transmembrane</keyword>
<evidence type="ECO:0000259" key="7">
    <source>
        <dbReference type="Pfam" id="PF04138"/>
    </source>
</evidence>
<feature type="transmembrane region" description="Helical" evidence="6">
    <location>
        <begin position="453"/>
        <end position="469"/>
    </location>
</feature>
<feature type="transmembrane region" description="Helical" evidence="6">
    <location>
        <begin position="141"/>
        <end position="158"/>
    </location>
</feature>
<dbReference type="Pfam" id="PF04138">
    <property type="entry name" value="GtrA_DPMS_TM"/>
    <property type="match status" value="1"/>
</dbReference>
<evidence type="ECO:0000313" key="8">
    <source>
        <dbReference type="EMBL" id="MRD49181.1"/>
    </source>
</evidence>
<comment type="subcellular location">
    <subcellularLocation>
        <location evidence="1">Membrane</location>
        <topology evidence="1">Multi-pass membrane protein</topology>
    </subcellularLocation>
</comment>
<dbReference type="InterPro" id="IPR007267">
    <property type="entry name" value="GtrA_DPMS_TM"/>
</dbReference>
<dbReference type="GO" id="GO:0005886">
    <property type="term" value="C:plasma membrane"/>
    <property type="evidence" value="ECO:0007669"/>
    <property type="project" value="TreeGrafter"/>
</dbReference>
<dbReference type="InterPro" id="IPR051401">
    <property type="entry name" value="GtrA_CellWall_Glycosyl"/>
</dbReference>
<dbReference type="PANTHER" id="PTHR38459">
    <property type="entry name" value="PROPHAGE BACTOPRENOL-LINKED GLUCOSE TRANSLOCASE HOMOLOG"/>
    <property type="match status" value="1"/>
</dbReference>
<feature type="transmembrane region" description="Helical" evidence="6">
    <location>
        <begin position="15"/>
        <end position="36"/>
    </location>
</feature>
<feature type="transmembrane region" description="Helical" evidence="6">
    <location>
        <begin position="506"/>
        <end position="525"/>
    </location>
</feature>
<evidence type="ECO:0000256" key="3">
    <source>
        <dbReference type="ARBA" id="ARBA00022692"/>
    </source>
</evidence>
<protein>
    <recommendedName>
        <fullName evidence="7">GtrA/DPMS transmembrane domain-containing protein</fullName>
    </recommendedName>
</protein>
<sequence>MSQAQGFRRPFSSQVAWYLVVGTLGFLSDALAYWVFAHVFGWPVTPARLAAFAPATLATWAINRRYTFARDDNAASSALWQYMRYLAVQGGGIVVSFITFQSLLVKYPSHDLLALAAGSIVALGFNFAGSRLLVFTGKAADASPLVVAAFGALSMLLGQDTNWDLLNYHLYNVYALLNDRLHIDLAPAGVQSYFNPLLDLPYYAMTVSLPAPAVAFIMGALHGLCAVFLAAVVKRVLPEASSRLVWALALAGCLGATFFAGIGNTMGDNTTAVLVLGAMALCVQATGSLASRRSRVALGCAGLLVGLATGLKLTNAPFALALAAGLAVCAAPLRDRARAIALLTAGGVVGLLLATGWWWARMWIEFGNPTFPQFNSFFGSPMATAMKTIDPRWGPKTALEAVFYPLVFMADPYRAGEMGVRNWLWPVTYLLVAIWGLRAVIGRVRGQAGQLTAPMRFVLAFMAVSYLGWLSVFAIGRYATVIEVLFPLVVWLLLPRVWPSRLAPKAAAALIAISVMASLVLFKTWGHASFAERSYTPPELALADASRATVVFIAQPVAWMAPFLPPELAFVSLFNFPESPAYVARAKTIFSERGGPVWAVLPAVTDTQAETARRFNETLARHSVAADALVCRSIKPLLQLSRRYRSYVLADGPVCQFKAPAGPQRDIAAEERQVVAQWAVALRTHGLTLDEGSCRRLEGRIGDQSQPSQFCRIAR</sequence>
<feature type="transmembrane region" description="Helical" evidence="6">
    <location>
        <begin position="269"/>
        <end position="289"/>
    </location>
</feature>